<keyword evidence="3 7" id="KW-0597">Phosphoprotein</keyword>
<dbReference type="SUPFAM" id="SSF55874">
    <property type="entry name" value="ATPase domain of HSP90 chaperone/DNA topoisomerase II/histidine kinase"/>
    <property type="match status" value="1"/>
</dbReference>
<dbReference type="PROSITE" id="PS50112">
    <property type="entry name" value="PAS"/>
    <property type="match status" value="1"/>
</dbReference>
<dbReference type="eggNOG" id="COG5002">
    <property type="taxonomic scope" value="Bacteria"/>
</dbReference>
<evidence type="ECO:0000259" key="8">
    <source>
        <dbReference type="PROSITE" id="PS50109"/>
    </source>
</evidence>
<dbReference type="CDD" id="cd17546">
    <property type="entry name" value="REC_hyHK_CKI1_RcsC-like"/>
    <property type="match status" value="1"/>
</dbReference>
<feature type="domain" description="PAC" evidence="11">
    <location>
        <begin position="1"/>
        <end position="19"/>
    </location>
</feature>
<dbReference type="Gene3D" id="2.10.70.100">
    <property type="match status" value="1"/>
</dbReference>
<dbReference type="Gene3D" id="3.30.565.10">
    <property type="entry name" value="Histidine kinase-like ATPase, C-terminal domain"/>
    <property type="match status" value="1"/>
</dbReference>
<dbReference type="InterPro" id="IPR003661">
    <property type="entry name" value="HisK_dim/P_dom"/>
</dbReference>
<dbReference type="KEGG" id="dgg:DGI_2436"/>
<evidence type="ECO:0000256" key="4">
    <source>
        <dbReference type="ARBA" id="ARBA00022679"/>
    </source>
</evidence>
<evidence type="ECO:0000313" key="12">
    <source>
        <dbReference type="EMBL" id="AGW14181.1"/>
    </source>
</evidence>
<dbReference type="SUPFAM" id="SSF47384">
    <property type="entry name" value="Homodimeric domain of signal transducing histidine kinase"/>
    <property type="match status" value="1"/>
</dbReference>
<dbReference type="InterPro" id="IPR001789">
    <property type="entry name" value="Sig_transdc_resp-reg_receiver"/>
</dbReference>
<keyword evidence="4" id="KW-0808">Transferase</keyword>
<dbReference type="Gene3D" id="3.30.450.20">
    <property type="entry name" value="PAS domain"/>
    <property type="match status" value="2"/>
</dbReference>
<dbReference type="PANTHER" id="PTHR45339">
    <property type="entry name" value="HYBRID SIGNAL TRANSDUCTION HISTIDINE KINASE J"/>
    <property type="match status" value="1"/>
</dbReference>
<dbReference type="InterPro" id="IPR013655">
    <property type="entry name" value="PAS_fold_3"/>
</dbReference>
<keyword evidence="6" id="KW-0902">Two-component regulatory system</keyword>
<feature type="domain" description="Response regulatory" evidence="9">
    <location>
        <begin position="537"/>
        <end position="656"/>
    </location>
</feature>
<dbReference type="FunFam" id="1.10.287.130:FF:000001">
    <property type="entry name" value="Two-component sensor histidine kinase"/>
    <property type="match status" value="1"/>
</dbReference>
<feature type="modified residue" description="4-aspartylphosphate" evidence="7">
    <location>
        <position position="586"/>
    </location>
</feature>
<dbReference type="InterPro" id="IPR000014">
    <property type="entry name" value="PAS"/>
</dbReference>
<dbReference type="InterPro" id="IPR001610">
    <property type="entry name" value="PAC"/>
</dbReference>
<dbReference type="SMART" id="SM00448">
    <property type="entry name" value="REC"/>
    <property type="match status" value="1"/>
</dbReference>
<dbReference type="GO" id="GO:0000155">
    <property type="term" value="F:phosphorelay sensor kinase activity"/>
    <property type="evidence" value="ECO:0007669"/>
    <property type="project" value="InterPro"/>
</dbReference>
<dbReference type="HOGENOM" id="CLU_000445_114_15_7"/>
<dbReference type="FunFam" id="3.30.565.10:FF:000010">
    <property type="entry name" value="Sensor histidine kinase RcsC"/>
    <property type="match status" value="1"/>
</dbReference>
<reference evidence="12 13" key="1">
    <citation type="journal article" date="2013" name="J. Bacteriol.">
        <title>Roles of HynAB and Ech, the only two hydrogenases found in the model sulfate reducer Desulfovibrio gigas.</title>
        <authorList>
            <person name="Morais-Silva F.O."/>
            <person name="Santos C.I."/>
            <person name="Rodrigues R."/>
            <person name="Pereira I.A."/>
            <person name="Rodrigues-Pousada C."/>
        </authorList>
    </citation>
    <scope>NUCLEOTIDE SEQUENCE [LARGE SCALE GENOMIC DNA]</scope>
    <source>
        <strain evidence="13">ATCC 19364 / DSM 1382 / NCIMB 9332 / VKM B-1759</strain>
    </source>
</reference>
<dbReference type="Pfam" id="PF02518">
    <property type="entry name" value="HATPase_c"/>
    <property type="match status" value="1"/>
</dbReference>
<evidence type="ECO:0000256" key="7">
    <source>
        <dbReference type="PROSITE-ProRule" id="PRU00169"/>
    </source>
</evidence>
<dbReference type="PANTHER" id="PTHR45339:SF1">
    <property type="entry name" value="HYBRID SIGNAL TRANSDUCTION HISTIDINE KINASE J"/>
    <property type="match status" value="1"/>
</dbReference>
<feature type="domain" description="PAC" evidence="11">
    <location>
        <begin position="93"/>
        <end position="147"/>
    </location>
</feature>
<dbReference type="SMART" id="SM00091">
    <property type="entry name" value="PAS"/>
    <property type="match status" value="1"/>
</dbReference>
<evidence type="ECO:0000256" key="3">
    <source>
        <dbReference type="ARBA" id="ARBA00022553"/>
    </source>
</evidence>
<dbReference type="SMART" id="SM00387">
    <property type="entry name" value="HATPase_c"/>
    <property type="match status" value="1"/>
</dbReference>
<proteinExistence type="predicted"/>
<accession>T2GDJ0</accession>
<dbReference type="CDD" id="cd00130">
    <property type="entry name" value="PAS"/>
    <property type="match status" value="2"/>
</dbReference>
<dbReference type="Pfam" id="PF00512">
    <property type="entry name" value="HisKA"/>
    <property type="match status" value="1"/>
</dbReference>
<dbReference type="InterPro" id="IPR005467">
    <property type="entry name" value="His_kinase_dom"/>
</dbReference>
<dbReference type="Pfam" id="PF00072">
    <property type="entry name" value="Response_reg"/>
    <property type="match status" value="1"/>
</dbReference>
<dbReference type="InterPro" id="IPR003594">
    <property type="entry name" value="HATPase_dom"/>
</dbReference>
<dbReference type="SUPFAM" id="SSF52172">
    <property type="entry name" value="CheY-like"/>
    <property type="match status" value="1"/>
</dbReference>
<dbReference type="STRING" id="1121448.DGI_2436"/>
<evidence type="ECO:0000259" key="10">
    <source>
        <dbReference type="PROSITE" id="PS50112"/>
    </source>
</evidence>
<dbReference type="PRINTS" id="PR00344">
    <property type="entry name" value="BCTRLSENSOR"/>
</dbReference>
<dbReference type="InterPro" id="IPR011006">
    <property type="entry name" value="CheY-like_superfamily"/>
</dbReference>
<dbReference type="SMART" id="SM00388">
    <property type="entry name" value="HisKA"/>
    <property type="match status" value="1"/>
</dbReference>
<organism evidence="12 13">
    <name type="scientific">Megalodesulfovibrio gigas (strain ATCC 19364 / DSM 1382 / NCIMB 9332 / VKM B-1759)</name>
    <name type="common">Desulfovibrio gigas</name>
    <dbReference type="NCBI Taxonomy" id="1121448"/>
    <lineage>
        <taxon>Bacteria</taxon>
        <taxon>Pseudomonadati</taxon>
        <taxon>Thermodesulfobacteriota</taxon>
        <taxon>Desulfovibrionia</taxon>
        <taxon>Desulfovibrionales</taxon>
        <taxon>Desulfovibrionaceae</taxon>
        <taxon>Megalodesulfovibrio</taxon>
    </lineage>
</organism>
<dbReference type="EC" id="2.7.13.3" evidence="2"/>
<dbReference type="AlphaFoldDB" id="T2GDJ0"/>
<reference evidence="13" key="2">
    <citation type="submission" date="2013-07" db="EMBL/GenBank/DDBJ databases">
        <authorList>
            <person name="Morais-Silva F.O."/>
            <person name="Rezende A.M."/>
            <person name="Pimentel C."/>
            <person name="Resende D.M."/>
            <person name="Santos C.I."/>
            <person name="Clemente C."/>
            <person name="de Oliveira L.M."/>
            <person name="da Silva S.M."/>
            <person name="Costa D.A."/>
            <person name="Varela-Raposo A."/>
            <person name="Horacio E.C.A."/>
            <person name="Matos M."/>
            <person name="Flores O."/>
            <person name="Ruiz J.C."/>
            <person name="Rodrigues-Pousada C."/>
        </authorList>
    </citation>
    <scope>NUCLEOTIDE SEQUENCE [LARGE SCALE GENOMIC DNA]</scope>
    <source>
        <strain evidence="13">ATCC 19364 / DSM 1382 / NCIMB 9332 / VKM B-1759</strain>
    </source>
</reference>
<protein>
    <recommendedName>
        <fullName evidence="2">histidine kinase</fullName>
        <ecNumber evidence="2">2.7.13.3</ecNumber>
    </recommendedName>
</protein>
<name>T2GDJ0_MEGG1</name>
<dbReference type="NCBIfam" id="TIGR00229">
    <property type="entry name" value="sensory_box"/>
    <property type="match status" value="1"/>
</dbReference>
<dbReference type="SUPFAM" id="SSF55785">
    <property type="entry name" value="PYP-like sensor domain (PAS domain)"/>
    <property type="match status" value="2"/>
</dbReference>
<dbReference type="PROSITE" id="PS50110">
    <property type="entry name" value="RESPONSE_REGULATORY"/>
    <property type="match status" value="1"/>
</dbReference>
<dbReference type="InterPro" id="IPR036890">
    <property type="entry name" value="HATPase_C_sf"/>
</dbReference>
<evidence type="ECO:0000256" key="1">
    <source>
        <dbReference type="ARBA" id="ARBA00000085"/>
    </source>
</evidence>
<dbReference type="InterPro" id="IPR035965">
    <property type="entry name" value="PAS-like_dom_sf"/>
</dbReference>
<dbReference type="EMBL" id="CP006585">
    <property type="protein sequence ID" value="AGW14181.1"/>
    <property type="molecule type" value="Genomic_DNA"/>
</dbReference>
<sequence length="673" mass="74399">MLIVSNISEQKQAQQALERANQRLNEAQTLGRLGDWDWDPATDTVTWSDNLFCILGLDPEGPPPGYQGQLQLYHPKSAERLHLAVSQALEHGTPYELELVRTKPDGQEIHVLARGMAEEEGERGVRRLYGSVLDITERKKAEIDLRNALNRLSFHVSNSPLAVIEWQEGKYITSWSKQAEAIFGWTADEVMGKNWGDFPIVHPEDQDIVQRQVSRLFACAESSNICKNRNLRKDGSVLHCMWYNSILREEYNGAVSILSLVSDVSELTETIERLLITKAVAEAATKAKSEFLANMSHEIRTPLNGIMGMLQLLQTTTIDAEQAEYVTTAVQSSRRLTRLLSDILDLSRVEAGKMDIVMQSFDFNDAMEAVIHLFVPTAVQKQLRLSMHINPAIPSRLVGDAARLQQVLSNLIGNALKFTNAGSVLVEAHPLPARNAEEYRVFFTVTDTGIGIPDDKLGLLFKPFTQVGQGYQREFQGAGLGLSICRRLVELMGGNISIESEPNEGTSFNFCITFGVAAQVGYELAMKTTLEDERRLSILVAEDDPVNRVFTVRMAEKLGHRVVAVVNGQEVLEALGTDEFDLILMDIQMPAMDGVEATQRIRAGEAGKDKACIPIVALTAYSMAGDRERFLAAGMSGYLAKPVELEALQESIRHAKGINNRTTNASGCLSSGV</sequence>
<comment type="catalytic activity">
    <reaction evidence="1">
        <text>ATP + protein L-histidine = ADP + protein N-phospho-L-histidine.</text>
        <dbReference type="EC" id="2.7.13.3"/>
    </reaction>
</comment>
<dbReference type="PROSITE" id="PS50109">
    <property type="entry name" value="HIS_KIN"/>
    <property type="match status" value="1"/>
</dbReference>
<dbReference type="Pfam" id="PF08447">
    <property type="entry name" value="PAS_3"/>
    <property type="match status" value="2"/>
</dbReference>
<dbReference type="PATRIC" id="fig|1121448.10.peg.2387"/>
<evidence type="ECO:0000259" key="11">
    <source>
        <dbReference type="PROSITE" id="PS50113"/>
    </source>
</evidence>
<dbReference type="SMART" id="SM00086">
    <property type="entry name" value="PAC"/>
    <property type="match status" value="2"/>
</dbReference>
<keyword evidence="5 12" id="KW-0418">Kinase</keyword>
<evidence type="ECO:0000256" key="5">
    <source>
        <dbReference type="ARBA" id="ARBA00022777"/>
    </source>
</evidence>
<dbReference type="eggNOG" id="COG2205">
    <property type="taxonomic scope" value="Bacteria"/>
</dbReference>
<dbReference type="InterPro" id="IPR004358">
    <property type="entry name" value="Sig_transdc_His_kin-like_C"/>
</dbReference>
<dbReference type="CDD" id="cd16922">
    <property type="entry name" value="HATPase_EvgS-ArcB-TorS-like"/>
    <property type="match status" value="1"/>
</dbReference>
<evidence type="ECO:0000256" key="6">
    <source>
        <dbReference type="ARBA" id="ARBA00023012"/>
    </source>
</evidence>
<dbReference type="Gene3D" id="1.10.287.130">
    <property type="match status" value="1"/>
</dbReference>
<feature type="domain" description="PAS" evidence="10">
    <location>
        <begin position="168"/>
        <end position="220"/>
    </location>
</feature>
<feature type="domain" description="Histidine kinase" evidence="8">
    <location>
        <begin position="294"/>
        <end position="516"/>
    </location>
</feature>
<dbReference type="CDD" id="cd00082">
    <property type="entry name" value="HisKA"/>
    <property type="match status" value="1"/>
</dbReference>
<dbReference type="PROSITE" id="PS50113">
    <property type="entry name" value="PAC"/>
    <property type="match status" value="2"/>
</dbReference>
<dbReference type="Proteomes" id="UP000016587">
    <property type="component" value="Chromosome"/>
</dbReference>
<evidence type="ECO:0000313" key="13">
    <source>
        <dbReference type="Proteomes" id="UP000016587"/>
    </source>
</evidence>
<evidence type="ECO:0000256" key="2">
    <source>
        <dbReference type="ARBA" id="ARBA00012438"/>
    </source>
</evidence>
<dbReference type="InterPro" id="IPR036097">
    <property type="entry name" value="HisK_dim/P_sf"/>
</dbReference>
<dbReference type="Gene3D" id="3.40.50.2300">
    <property type="match status" value="1"/>
</dbReference>
<dbReference type="InterPro" id="IPR000700">
    <property type="entry name" value="PAS-assoc_C"/>
</dbReference>
<keyword evidence="13" id="KW-1185">Reference proteome</keyword>
<gene>
    <name evidence="12" type="ORF">DGI_2436</name>
</gene>
<evidence type="ECO:0000259" key="9">
    <source>
        <dbReference type="PROSITE" id="PS50110"/>
    </source>
</evidence>